<dbReference type="Proteomes" id="UP000244081">
    <property type="component" value="Unassembled WGS sequence"/>
</dbReference>
<evidence type="ECO:0000256" key="1">
    <source>
        <dbReference type="ARBA" id="ARBA00038414"/>
    </source>
</evidence>
<dbReference type="InterPro" id="IPR053714">
    <property type="entry name" value="Iso_Racemase_Enz_sf"/>
</dbReference>
<gene>
    <name evidence="2" type="ORF">C8N35_10731</name>
</gene>
<keyword evidence="3" id="KW-1185">Reference proteome</keyword>
<dbReference type="RefSeq" id="WP_146177422.1">
    <property type="nucleotide sequence ID" value="NZ_QAYG01000007.1"/>
</dbReference>
<dbReference type="GO" id="GO:0047661">
    <property type="term" value="F:amino-acid racemase activity"/>
    <property type="evidence" value="ECO:0007669"/>
    <property type="project" value="InterPro"/>
</dbReference>
<protein>
    <submittedName>
        <fullName evidence="2">Asp/Glu/hydantoin racemase</fullName>
    </submittedName>
</protein>
<dbReference type="AlphaFoldDB" id="A0A2T5V6D5"/>
<dbReference type="OrthoDB" id="7774147at2"/>
<dbReference type="Gene3D" id="3.40.50.12500">
    <property type="match status" value="1"/>
</dbReference>
<proteinExistence type="inferred from homology"/>
<accession>A0A2T5V6D5</accession>
<comment type="similarity">
    <text evidence="1">Belongs to the HyuE racemase family.</text>
</comment>
<dbReference type="Pfam" id="PF01177">
    <property type="entry name" value="Asp_Glu_race"/>
    <property type="match status" value="1"/>
</dbReference>
<dbReference type="InterPro" id="IPR052186">
    <property type="entry name" value="Hydantoin_racemase-like"/>
</dbReference>
<evidence type="ECO:0000313" key="3">
    <source>
        <dbReference type="Proteomes" id="UP000244081"/>
    </source>
</evidence>
<dbReference type="PANTHER" id="PTHR28047:SF5">
    <property type="entry name" value="PROTEIN DCG1"/>
    <property type="match status" value="1"/>
</dbReference>
<comment type="caution">
    <text evidence="2">The sequence shown here is derived from an EMBL/GenBank/DDBJ whole genome shotgun (WGS) entry which is preliminary data.</text>
</comment>
<sequence>MRPVVLINPNTNDATTDMMVSVAHKRAPDLRFVGLTAREGPALIVNERQLDQAALQIAAMAGEVAALDPAGVIVSAFGDPGADALAELVSCPVTGIAAASAMAASAFGRFAVATTTPDLVIPIERRISQLGFNRLYCGTYLTGSRDAVSLTNDIERLDVELADAVARAARAGAQAVCIGGGPLSGARDRIAGRTAIPLIDPVCAAVDLVASRMASGSL</sequence>
<reference evidence="2 3" key="1">
    <citation type="submission" date="2018-04" db="EMBL/GenBank/DDBJ databases">
        <title>Genomic Encyclopedia of Archaeal and Bacterial Type Strains, Phase II (KMG-II): from individual species to whole genera.</title>
        <authorList>
            <person name="Goeker M."/>
        </authorList>
    </citation>
    <scope>NUCLEOTIDE SEQUENCE [LARGE SCALE GENOMIC DNA]</scope>
    <source>
        <strain evidence="2 3">DSM 23382</strain>
    </source>
</reference>
<evidence type="ECO:0000313" key="2">
    <source>
        <dbReference type="EMBL" id="PTW59318.1"/>
    </source>
</evidence>
<dbReference type="PANTHER" id="PTHR28047">
    <property type="entry name" value="PROTEIN DCG1"/>
    <property type="match status" value="1"/>
</dbReference>
<dbReference type="EMBL" id="QAYG01000007">
    <property type="protein sequence ID" value="PTW59318.1"/>
    <property type="molecule type" value="Genomic_DNA"/>
</dbReference>
<name>A0A2T5V6D5_9HYPH</name>
<organism evidence="2 3">
    <name type="scientific">Breoghania corrubedonensis</name>
    <dbReference type="NCBI Taxonomy" id="665038"/>
    <lineage>
        <taxon>Bacteria</taxon>
        <taxon>Pseudomonadati</taxon>
        <taxon>Pseudomonadota</taxon>
        <taxon>Alphaproteobacteria</taxon>
        <taxon>Hyphomicrobiales</taxon>
        <taxon>Stappiaceae</taxon>
        <taxon>Breoghania</taxon>
    </lineage>
</organism>
<dbReference type="InterPro" id="IPR015942">
    <property type="entry name" value="Asp/Glu/hydantoin_racemase"/>
</dbReference>